<dbReference type="Proteomes" id="UP001186944">
    <property type="component" value="Unassembled WGS sequence"/>
</dbReference>
<evidence type="ECO:0000313" key="2">
    <source>
        <dbReference type="Proteomes" id="UP001186944"/>
    </source>
</evidence>
<dbReference type="EMBL" id="VSWD01000007">
    <property type="protein sequence ID" value="KAK3098285.1"/>
    <property type="molecule type" value="Genomic_DNA"/>
</dbReference>
<gene>
    <name evidence="1" type="ORF">FSP39_017957</name>
</gene>
<keyword evidence="2" id="KW-1185">Reference proteome</keyword>
<comment type="caution">
    <text evidence="1">The sequence shown here is derived from an EMBL/GenBank/DDBJ whole genome shotgun (WGS) entry which is preliminary data.</text>
</comment>
<reference evidence="1" key="1">
    <citation type="submission" date="2019-08" db="EMBL/GenBank/DDBJ databases">
        <title>The improved chromosome-level genome for the pearl oyster Pinctada fucata martensii using PacBio sequencing and Hi-C.</title>
        <authorList>
            <person name="Zheng Z."/>
        </authorList>
    </citation>
    <scope>NUCLEOTIDE SEQUENCE</scope>
    <source>
        <strain evidence="1">ZZ-2019</strain>
        <tissue evidence="1">Adductor muscle</tissue>
    </source>
</reference>
<organism evidence="1 2">
    <name type="scientific">Pinctada imbricata</name>
    <name type="common">Atlantic pearl-oyster</name>
    <name type="synonym">Pinctada martensii</name>
    <dbReference type="NCBI Taxonomy" id="66713"/>
    <lineage>
        <taxon>Eukaryota</taxon>
        <taxon>Metazoa</taxon>
        <taxon>Spiralia</taxon>
        <taxon>Lophotrochozoa</taxon>
        <taxon>Mollusca</taxon>
        <taxon>Bivalvia</taxon>
        <taxon>Autobranchia</taxon>
        <taxon>Pteriomorphia</taxon>
        <taxon>Pterioida</taxon>
        <taxon>Pterioidea</taxon>
        <taxon>Pteriidae</taxon>
        <taxon>Pinctada</taxon>
    </lineage>
</organism>
<proteinExistence type="predicted"/>
<accession>A0AA88Y4G7</accession>
<sequence>MEAQGKMSTGNQVLASLKNVRAQRLLDRELKHIENLWNVELKHITLEKLEATREYTKLEDDRRNAEYLMEHTLQNKKDDKRRIESIKEYSKLSLEKRKQKKEHKYIMEKYDFKAHENDKMHVQLEEVDKPVYIMKENGLVRSFPPIPPKPRLTRSNSTVGDLIKAKSSTEDNVPSSDFGLFIQRETKTKPKHLTLPDIREYDSNGKIRKRDISFTAIPDIDEMPEMPSKKKFIRRRIASITNLANEPRRHTIL</sequence>
<protein>
    <submittedName>
        <fullName evidence="1">Uncharacterized protein</fullName>
    </submittedName>
</protein>
<evidence type="ECO:0000313" key="1">
    <source>
        <dbReference type="EMBL" id="KAK3098285.1"/>
    </source>
</evidence>
<name>A0AA88Y4G7_PINIB</name>
<dbReference type="AlphaFoldDB" id="A0AA88Y4G7"/>